<reference evidence="1" key="1">
    <citation type="submission" date="2018-05" db="EMBL/GenBank/DDBJ databases">
        <authorList>
            <person name="Lanie J.A."/>
            <person name="Ng W.-L."/>
            <person name="Kazmierczak K.M."/>
            <person name="Andrzejewski T.M."/>
            <person name="Davidsen T.M."/>
            <person name="Wayne K.J."/>
            <person name="Tettelin H."/>
            <person name="Glass J.I."/>
            <person name="Rusch D."/>
            <person name="Podicherti R."/>
            <person name="Tsui H.-C.T."/>
            <person name="Winkler M.E."/>
        </authorList>
    </citation>
    <scope>NUCLEOTIDE SEQUENCE</scope>
</reference>
<protein>
    <recommendedName>
        <fullName evidence="2">DUF58 domain-containing protein</fullName>
    </recommendedName>
</protein>
<dbReference type="AlphaFoldDB" id="A0A383DL78"/>
<sequence length="210" mass="23704">MFAALAIALYLLGLVLRNSQLVTVAVVLLSFLTWAAFRTSHADVASSGRRVDDADSDEGIQLHTISALRQISSARIFEDGEIDVTLRIQNRSNLSKVLEVRDRVPEVMRIKKGANYVLMELGPQRETEISYTIETPLRGFYTIGPVCIRVQDAFGLFHNDREIHLYDDFLVFPKMEDIKDAMIKSRVPKIFTGAVNIRNPGEGSNFYNLR</sequence>
<proteinExistence type="predicted"/>
<dbReference type="PANTHER" id="PTHR34351:SF1">
    <property type="entry name" value="SLR1927 PROTEIN"/>
    <property type="match status" value="1"/>
</dbReference>
<evidence type="ECO:0000313" key="1">
    <source>
        <dbReference type="EMBL" id="SVE45005.1"/>
    </source>
</evidence>
<name>A0A383DL78_9ZZZZ</name>
<feature type="non-terminal residue" evidence="1">
    <location>
        <position position="210"/>
    </location>
</feature>
<dbReference type="PANTHER" id="PTHR34351">
    <property type="entry name" value="SLR1927 PROTEIN-RELATED"/>
    <property type="match status" value="1"/>
</dbReference>
<dbReference type="EMBL" id="UINC01218114">
    <property type="protein sequence ID" value="SVE45005.1"/>
    <property type="molecule type" value="Genomic_DNA"/>
</dbReference>
<gene>
    <name evidence="1" type="ORF">METZ01_LOCUS497859</name>
</gene>
<accession>A0A383DL78</accession>
<evidence type="ECO:0008006" key="2">
    <source>
        <dbReference type="Google" id="ProtNLM"/>
    </source>
</evidence>
<organism evidence="1">
    <name type="scientific">marine metagenome</name>
    <dbReference type="NCBI Taxonomy" id="408172"/>
    <lineage>
        <taxon>unclassified sequences</taxon>
        <taxon>metagenomes</taxon>
        <taxon>ecological metagenomes</taxon>
    </lineage>
</organism>